<reference evidence="2" key="3">
    <citation type="submission" date="2015-02" db="UniProtKB">
        <authorList>
            <consortium name="EnsemblProtists"/>
        </authorList>
    </citation>
    <scope>IDENTIFICATION</scope>
    <source>
        <strain evidence="2">DAOM BR144</strain>
    </source>
</reference>
<dbReference type="AlphaFoldDB" id="K3W9J4"/>
<feature type="compositionally biased region" description="Polar residues" evidence="1">
    <location>
        <begin position="141"/>
        <end position="154"/>
    </location>
</feature>
<evidence type="ECO:0000313" key="2">
    <source>
        <dbReference type="EnsemblProtists" id="PYU1_T001635"/>
    </source>
</evidence>
<dbReference type="HOGENOM" id="CLU_1574872_0_0_1"/>
<dbReference type="VEuPathDB" id="FungiDB:PYU1_G001635"/>
<feature type="compositionally biased region" description="Low complexity" evidence="1">
    <location>
        <begin position="121"/>
        <end position="134"/>
    </location>
</feature>
<name>K3W9J4_GLOUD</name>
<feature type="compositionally biased region" description="Basic residues" evidence="1">
    <location>
        <begin position="161"/>
        <end position="170"/>
    </location>
</feature>
<sequence>IEELGIEVDVNAFVELLWKTLENRKHVDVIITEYDDDEDEEQREQPGKVSLLLTYKFSKTISRKGCFAIPLANANVPTAVMDLLNALHASPHLPVLTESQKQQRDAAATLKTSSMETSAKSTAASYSFSPSTSSQEHKASSRYSNDAASTSSDVKANPQVLKRRHVPTGT</sequence>
<dbReference type="EnsemblProtists" id="PYU1_T001635">
    <property type="protein sequence ID" value="PYU1_T001635"/>
    <property type="gene ID" value="PYU1_G001635"/>
</dbReference>
<accession>K3W9J4</accession>
<dbReference type="InParanoid" id="K3W9J4"/>
<keyword evidence="3" id="KW-1185">Reference proteome</keyword>
<dbReference type="OMA" id="LEQCACV"/>
<reference evidence="3" key="2">
    <citation type="submission" date="2010-04" db="EMBL/GenBank/DDBJ databases">
        <authorList>
            <person name="Buell R."/>
            <person name="Hamilton J."/>
            <person name="Hostetler J."/>
        </authorList>
    </citation>
    <scope>NUCLEOTIDE SEQUENCE [LARGE SCALE GENOMIC DNA]</scope>
    <source>
        <strain evidence="3">DAOM:BR144</strain>
    </source>
</reference>
<evidence type="ECO:0000313" key="3">
    <source>
        <dbReference type="Proteomes" id="UP000019132"/>
    </source>
</evidence>
<evidence type="ECO:0000256" key="1">
    <source>
        <dbReference type="SAM" id="MobiDB-lite"/>
    </source>
</evidence>
<reference evidence="3" key="1">
    <citation type="journal article" date="2010" name="Genome Biol.">
        <title>Genome sequence of the necrotrophic plant pathogen Pythium ultimum reveals original pathogenicity mechanisms and effector repertoire.</title>
        <authorList>
            <person name="Levesque C.A."/>
            <person name="Brouwer H."/>
            <person name="Cano L."/>
            <person name="Hamilton J.P."/>
            <person name="Holt C."/>
            <person name="Huitema E."/>
            <person name="Raffaele S."/>
            <person name="Robideau G.P."/>
            <person name="Thines M."/>
            <person name="Win J."/>
            <person name="Zerillo M.M."/>
            <person name="Beakes G.W."/>
            <person name="Boore J.L."/>
            <person name="Busam D."/>
            <person name="Dumas B."/>
            <person name="Ferriera S."/>
            <person name="Fuerstenberg S.I."/>
            <person name="Gachon C.M."/>
            <person name="Gaulin E."/>
            <person name="Govers F."/>
            <person name="Grenville-Briggs L."/>
            <person name="Horner N."/>
            <person name="Hostetler J."/>
            <person name="Jiang R.H."/>
            <person name="Johnson J."/>
            <person name="Krajaejun T."/>
            <person name="Lin H."/>
            <person name="Meijer H.J."/>
            <person name="Moore B."/>
            <person name="Morris P."/>
            <person name="Phuntmart V."/>
            <person name="Puiu D."/>
            <person name="Shetty J."/>
            <person name="Stajich J.E."/>
            <person name="Tripathy S."/>
            <person name="Wawra S."/>
            <person name="van West P."/>
            <person name="Whitty B.R."/>
            <person name="Coutinho P.M."/>
            <person name="Henrissat B."/>
            <person name="Martin F."/>
            <person name="Thomas P.D."/>
            <person name="Tyler B.M."/>
            <person name="De Vries R.P."/>
            <person name="Kamoun S."/>
            <person name="Yandell M."/>
            <person name="Tisserat N."/>
            <person name="Buell C.R."/>
        </authorList>
    </citation>
    <scope>NUCLEOTIDE SEQUENCE</scope>
    <source>
        <strain evidence="3">DAOM:BR144</strain>
    </source>
</reference>
<organism evidence="2 3">
    <name type="scientific">Globisporangium ultimum (strain ATCC 200006 / CBS 805.95 / DAOM BR144)</name>
    <name type="common">Pythium ultimum</name>
    <dbReference type="NCBI Taxonomy" id="431595"/>
    <lineage>
        <taxon>Eukaryota</taxon>
        <taxon>Sar</taxon>
        <taxon>Stramenopiles</taxon>
        <taxon>Oomycota</taxon>
        <taxon>Peronosporomycetes</taxon>
        <taxon>Pythiales</taxon>
        <taxon>Pythiaceae</taxon>
        <taxon>Globisporangium</taxon>
    </lineage>
</organism>
<dbReference type="Proteomes" id="UP000019132">
    <property type="component" value="Unassembled WGS sequence"/>
</dbReference>
<dbReference type="eggNOG" id="ENOG502S83N">
    <property type="taxonomic scope" value="Eukaryota"/>
</dbReference>
<proteinExistence type="predicted"/>
<feature type="region of interest" description="Disordered" evidence="1">
    <location>
        <begin position="95"/>
        <end position="170"/>
    </location>
</feature>
<protein>
    <submittedName>
        <fullName evidence="2">Uncharacterized protein</fullName>
    </submittedName>
</protein>
<feature type="compositionally biased region" description="Polar residues" evidence="1">
    <location>
        <begin position="110"/>
        <end position="120"/>
    </location>
</feature>
<dbReference type="EMBL" id="GL376626">
    <property type="status" value="NOT_ANNOTATED_CDS"/>
    <property type="molecule type" value="Genomic_DNA"/>
</dbReference>